<protein>
    <submittedName>
        <fullName evidence="1">Uncharacterized protein</fullName>
    </submittedName>
</protein>
<dbReference type="HOGENOM" id="CLU_134819_0_0_2"/>
<evidence type="ECO:0000313" key="2">
    <source>
        <dbReference type="Proteomes" id="UP000002071"/>
    </source>
</evidence>
<dbReference type="AlphaFoldDB" id="C7NSN2"/>
<organism evidence="1 2">
    <name type="scientific">Halorhabdus utahensis (strain DSM 12940 / JCM 11049 / AX-2)</name>
    <dbReference type="NCBI Taxonomy" id="519442"/>
    <lineage>
        <taxon>Archaea</taxon>
        <taxon>Methanobacteriati</taxon>
        <taxon>Methanobacteriota</taxon>
        <taxon>Stenosarchaea group</taxon>
        <taxon>Halobacteria</taxon>
        <taxon>Halobacteriales</taxon>
        <taxon>Haloarculaceae</taxon>
        <taxon>Halorhabdus</taxon>
    </lineage>
</organism>
<dbReference type="OrthoDB" id="165318at2157"/>
<accession>C7NSN2</accession>
<gene>
    <name evidence="1" type="ordered locus">Huta_2987</name>
</gene>
<reference evidence="1 2" key="1">
    <citation type="journal article" date="2009" name="Stand. Genomic Sci.">
        <title>Complete genome sequence of Halorhabdus utahensis type strain (AX-2).</title>
        <authorList>
            <person name="Anderson I."/>
            <person name="Tindall B.J."/>
            <person name="Pomrenke H."/>
            <person name="Goker M."/>
            <person name="Lapidus A."/>
            <person name="Nolan M."/>
            <person name="Copeland A."/>
            <person name="Glavina Del Rio T."/>
            <person name="Chen F."/>
            <person name="Tice H."/>
            <person name="Cheng J.F."/>
            <person name="Lucas S."/>
            <person name="Chertkov O."/>
            <person name="Bruce D."/>
            <person name="Brettin T."/>
            <person name="Detter J.C."/>
            <person name="Han C."/>
            <person name="Goodwin L."/>
            <person name="Land M."/>
            <person name="Hauser L."/>
            <person name="Chang Y.J."/>
            <person name="Jeffries C.D."/>
            <person name="Pitluck S."/>
            <person name="Pati A."/>
            <person name="Mavromatis K."/>
            <person name="Ivanova N."/>
            <person name="Ovchinnikova G."/>
            <person name="Chen A."/>
            <person name="Palaniappan K."/>
            <person name="Chain P."/>
            <person name="Rohde M."/>
            <person name="Bristow J."/>
            <person name="Eisen J.A."/>
            <person name="Markowitz V."/>
            <person name="Hugenholtz P."/>
            <person name="Kyrpides N.C."/>
            <person name="Klenk H.P."/>
        </authorList>
    </citation>
    <scope>NUCLEOTIDE SEQUENCE [LARGE SCALE GENOMIC DNA]</scope>
    <source>
        <strain evidence="2">DSM 12940 / JCM 11049 / AX-2</strain>
    </source>
</reference>
<sequence length="168" mass="19446">MVVFLANRGNLQSKRLHDRIHNRLDGELTDVRRRRTEPRDAGQYRVIGEVDPRQFLDDPDYPATTARIEVGFRLRTGDPSEHYWCNWIEPDRDLLVGWHQDDTHDDLGPVHVQVNDGSRTVEHRPARFLDTHPLDILERRLDALSDLVIAVEWDDGRPVGLDTAVESL</sequence>
<dbReference type="EMBL" id="CP001687">
    <property type="protein sequence ID" value="ACV13148.1"/>
    <property type="molecule type" value="Genomic_DNA"/>
</dbReference>
<dbReference type="GeneID" id="8385296"/>
<dbReference type="RefSeq" id="WP_015790710.1">
    <property type="nucleotide sequence ID" value="NC_013158.1"/>
</dbReference>
<dbReference type="eggNOG" id="arCOG04517">
    <property type="taxonomic scope" value="Archaea"/>
</dbReference>
<keyword evidence="2" id="KW-1185">Reference proteome</keyword>
<proteinExistence type="predicted"/>
<dbReference type="KEGG" id="hut:Huta_2987"/>
<dbReference type="Proteomes" id="UP000002071">
    <property type="component" value="Chromosome"/>
</dbReference>
<dbReference type="STRING" id="519442.Huta_2987"/>
<name>C7NSN2_HALUD</name>
<evidence type="ECO:0000313" key="1">
    <source>
        <dbReference type="EMBL" id="ACV13148.1"/>
    </source>
</evidence>